<sequence>MEYKREDIPFRPEYKELETRSEKTILLIYKKNHMLLLKARKNVEAPDEKEHPELKKGIKEKFFMGYFREVPCYCTEWQEKVPIPEAFEWVYLNDASWIGDKNFFFTCVRGRTFLNWHHASRFCGYCGEQTTFKEDERAKRCLGCGNVSYPHIAPAIIVGVTKGDKLLLAHNANFPEGLYSIIAGYVEQGESLEQAVRREVEEEVGIKVKNIKYYGSTPWYNGDSLMLGFTAEYESGEITVDHEEIVDANWYDKDNFPILPSPISIAHQIITDLLGLSK</sequence>
<protein>
    <submittedName>
        <fullName evidence="1">NAD(+) diphosphatase</fullName>
    </submittedName>
</protein>
<reference evidence="1" key="1">
    <citation type="submission" date="2017-10" db="EMBL/GenBank/DDBJ databases">
        <title>Genome sequence of cellulolytic Lachnospiraceae bacterium XHS1971 isolated from hotspring sediment.</title>
        <authorList>
            <person name="Vasudevan G."/>
            <person name="Joshi A.J."/>
            <person name="Hivarkar S."/>
            <person name="Lanjekar V.B."/>
            <person name="Dhakephalkar P.K."/>
            <person name="Dagar S."/>
        </authorList>
    </citation>
    <scope>NUCLEOTIDE SEQUENCE</scope>
    <source>
        <strain evidence="1">XHS1971</strain>
    </source>
</reference>
<name>A0AC61DA06_9FIRM</name>
<proteinExistence type="predicted"/>
<organism evidence="1 2">
    <name type="scientific">Sporanaerobium hydrogeniformans</name>
    <dbReference type="NCBI Taxonomy" id="3072179"/>
    <lineage>
        <taxon>Bacteria</taxon>
        <taxon>Bacillati</taxon>
        <taxon>Bacillota</taxon>
        <taxon>Clostridia</taxon>
        <taxon>Lachnospirales</taxon>
        <taxon>Lachnospiraceae</taxon>
        <taxon>Sporanaerobium</taxon>
    </lineage>
</organism>
<evidence type="ECO:0000313" key="2">
    <source>
        <dbReference type="Proteomes" id="UP000224460"/>
    </source>
</evidence>
<dbReference type="EMBL" id="PEDL01000026">
    <property type="protein sequence ID" value="PHV69501.1"/>
    <property type="molecule type" value="Genomic_DNA"/>
</dbReference>
<accession>A0AC61DA06</accession>
<keyword evidence="2" id="KW-1185">Reference proteome</keyword>
<gene>
    <name evidence="1" type="ORF">CS063_15355</name>
</gene>
<dbReference type="Proteomes" id="UP000224460">
    <property type="component" value="Unassembled WGS sequence"/>
</dbReference>
<comment type="caution">
    <text evidence="1">The sequence shown here is derived from an EMBL/GenBank/DDBJ whole genome shotgun (WGS) entry which is preliminary data.</text>
</comment>
<evidence type="ECO:0000313" key="1">
    <source>
        <dbReference type="EMBL" id="PHV69501.1"/>
    </source>
</evidence>